<keyword evidence="4 6" id="KW-1133">Transmembrane helix</keyword>
<evidence type="ECO:0000313" key="8">
    <source>
        <dbReference type="Proteomes" id="UP000249725"/>
    </source>
</evidence>
<evidence type="ECO:0000256" key="6">
    <source>
        <dbReference type="SAM" id="Phobius"/>
    </source>
</evidence>
<name>A0A328ADE4_9CAUL</name>
<feature type="transmembrane region" description="Helical" evidence="6">
    <location>
        <begin position="357"/>
        <end position="377"/>
    </location>
</feature>
<proteinExistence type="predicted"/>
<feature type="transmembrane region" description="Helical" evidence="6">
    <location>
        <begin position="101"/>
        <end position="129"/>
    </location>
</feature>
<gene>
    <name evidence="7" type="ORF">DJ018_11385</name>
</gene>
<sequence>MGAGSQLNQERSAEASEQVFRRVLVNTGKLLGGRTVNAVISLGYTALAARALGVQPFGILVLMHAFAQLLGDVVRFQSWQTVLQYGAEPLQERRIGEFQRVIRFTAMLDVLSGVAGVAIGVAAALLFAGPLGWEPAQAPAAAAYATSVAIIVAAAPLGLLRLFDRFDILAGQAVVISLVRLAGCGLGLWLNWSLGPFLLVWAAGTLAGFLWMCGGAWLELRRRGLLEGFSWGGSYRIPQPGVWRFAWATNLNATLGTAFTHLVTLMVGSVLGPSQAALWRVGRQVADAIAKPAKLLVPALYPELARLRASSGEAMMWRLAVQIGLAAGGVGIVLLVVSTFAGAPLLRLILGAGFESAASLMTWQVAAAVVGLIALPLEPLVISLGHAGAAVRVRVVVAVCYAIALPPLVRRFGVEAAGASLLAASIALALGMLVLVLRRRGRSA</sequence>
<feature type="transmembrane region" description="Helical" evidence="6">
    <location>
        <begin position="416"/>
        <end position="437"/>
    </location>
</feature>
<feature type="transmembrane region" description="Helical" evidence="6">
    <location>
        <begin position="141"/>
        <end position="162"/>
    </location>
</feature>
<feature type="transmembrane region" description="Helical" evidence="6">
    <location>
        <begin position="198"/>
        <end position="218"/>
    </location>
</feature>
<protein>
    <submittedName>
        <fullName evidence="7">Lipopolysaccharide biosynthesis protein</fullName>
    </submittedName>
</protein>
<dbReference type="EMBL" id="QFYR01000002">
    <property type="protein sequence ID" value="RAK52782.1"/>
    <property type="molecule type" value="Genomic_DNA"/>
</dbReference>
<evidence type="ECO:0000256" key="3">
    <source>
        <dbReference type="ARBA" id="ARBA00022692"/>
    </source>
</evidence>
<organism evidence="7 8">
    <name type="scientific">Phenylobacterium deserti</name>
    <dbReference type="NCBI Taxonomy" id="1914756"/>
    <lineage>
        <taxon>Bacteria</taxon>
        <taxon>Pseudomonadati</taxon>
        <taxon>Pseudomonadota</taxon>
        <taxon>Alphaproteobacteria</taxon>
        <taxon>Caulobacterales</taxon>
        <taxon>Caulobacteraceae</taxon>
        <taxon>Phenylobacterium</taxon>
    </lineage>
</organism>
<reference evidence="8" key="1">
    <citation type="submission" date="2018-05" db="EMBL/GenBank/DDBJ databases">
        <authorList>
            <person name="Li X."/>
        </authorList>
    </citation>
    <scope>NUCLEOTIDE SEQUENCE [LARGE SCALE GENOMIC DNA]</scope>
    <source>
        <strain evidence="8">YIM 73061</strain>
    </source>
</reference>
<dbReference type="Proteomes" id="UP000249725">
    <property type="component" value="Unassembled WGS sequence"/>
</dbReference>
<dbReference type="PANTHER" id="PTHR30250:SF31">
    <property type="entry name" value="INNER MEMBRANE PROTEIN YGHQ"/>
    <property type="match status" value="1"/>
</dbReference>
<keyword evidence="8" id="KW-1185">Reference proteome</keyword>
<keyword evidence="3 6" id="KW-0812">Transmembrane</keyword>
<dbReference type="AlphaFoldDB" id="A0A328ADE4"/>
<dbReference type="GO" id="GO:0005886">
    <property type="term" value="C:plasma membrane"/>
    <property type="evidence" value="ECO:0007669"/>
    <property type="project" value="UniProtKB-SubCell"/>
</dbReference>
<keyword evidence="2" id="KW-1003">Cell membrane</keyword>
<comment type="subcellular location">
    <subcellularLocation>
        <location evidence="1">Cell membrane</location>
        <topology evidence="1">Multi-pass membrane protein</topology>
    </subcellularLocation>
</comment>
<accession>A0A328ADE4</accession>
<dbReference type="InterPro" id="IPR050833">
    <property type="entry name" value="Poly_Biosynth_Transport"/>
</dbReference>
<comment type="caution">
    <text evidence="7">The sequence shown here is derived from an EMBL/GenBank/DDBJ whole genome shotgun (WGS) entry which is preliminary data.</text>
</comment>
<dbReference type="OrthoDB" id="493991at2"/>
<feature type="transmembrane region" description="Helical" evidence="6">
    <location>
        <begin position="316"/>
        <end position="337"/>
    </location>
</feature>
<evidence type="ECO:0000256" key="1">
    <source>
        <dbReference type="ARBA" id="ARBA00004651"/>
    </source>
</evidence>
<evidence type="ECO:0000313" key="7">
    <source>
        <dbReference type="EMBL" id="RAK52782.1"/>
    </source>
</evidence>
<dbReference type="PANTHER" id="PTHR30250">
    <property type="entry name" value="PST FAMILY PREDICTED COLANIC ACID TRANSPORTER"/>
    <property type="match status" value="1"/>
</dbReference>
<keyword evidence="5 6" id="KW-0472">Membrane</keyword>
<evidence type="ECO:0000256" key="4">
    <source>
        <dbReference type="ARBA" id="ARBA00022989"/>
    </source>
</evidence>
<evidence type="ECO:0000256" key="5">
    <source>
        <dbReference type="ARBA" id="ARBA00023136"/>
    </source>
</evidence>
<evidence type="ECO:0000256" key="2">
    <source>
        <dbReference type="ARBA" id="ARBA00022475"/>
    </source>
</evidence>
<feature type="transmembrane region" description="Helical" evidence="6">
    <location>
        <begin position="169"/>
        <end position="192"/>
    </location>
</feature>